<dbReference type="CDD" id="cd16442">
    <property type="entry name" value="BPL"/>
    <property type="match status" value="1"/>
</dbReference>
<dbReference type="NCBIfam" id="TIGR00121">
    <property type="entry name" value="birA_ligase"/>
    <property type="match status" value="1"/>
</dbReference>
<dbReference type="InterPro" id="IPR004408">
    <property type="entry name" value="Biotin_CoA_COase_ligase"/>
</dbReference>
<dbReference type="InterPro" id="IPR004143">
    <property type="entry name" value="BPL_LPL_catalytic"/>
</dbReference>
<gene>
    <name evidence="4" type="primary">HCS1</name>
    <name evidence="4" type="ORF">CR513_05035</name>
</gene>
<dbReference type="GO" id="GO:0005737">
    <property type="term" value="C:cytoplasm"/>
    <property type="evidence" value="ECO:0007669"/>
    <property type="project" value="TreeGrafter"/>
</dbReference>
<sequence length="385" mass="43110">MRESFDTIDENLEKITTKENEWNHLVFSDLGNTLLEVGEETLMLLCNPAWTASLLSATTRRLYNHHFAASASMASSAAECSLLVLCGKSLTENETAKAIKTNNTLKFLEDREFSLVLHSEQDIQSSFQVHSYLNSLSTNQFGRLLIWSPQLTSTHDVVSKNFCELPIGTVCVADSQTKGRGRSKNVWESPLGCLMFSFTMQMEDGRVVPLVQYVVSLAITEAIKDICDKNGLPSIDVKIKWPNDLYLNRSKVGGILCTSTYKSQKFNVSAGIGLNVNNEKPTTSLNTVLRELSTGSYQFQREDILAAFFNKFEIFYGLFVNQGFQTLEELYIKTWLHSGQRVVVQEKNEDKVIEHVVTIQGLTSSGYLLAVGDDNQMCELHPDGN</sequence>
<feature type="domain" description="BPL/LPL catalytic" evidence="3">
    <location>
        <begin position="130"/>
        <end position="320"/>
    </location>
</feature>
<evidence type="ECO:0000313" key="4">
    <source>
        <dbReference type="EMBL" id="RDY10444.1"/>
    </source>
</evidence>
<organism evidence="4 5">
    <name type="scientific">Mucuna pruriens</name>
    <name type="common">Velvet bean</name>
    <name type="synonym">Dolichos pruriens</name>
    <dbReference type="NCBI Taxonomy" id="157652"/>
    <lineage>
        <taxon>Eukaryota</taxon>
        <taxon>Viridiplantae</taxon>
        <taxon>Streptophyta</taxon>
        <taxon>Embryophyta</taxon>
        <taxon>Tracheophyta</taxon>
        <taxon>Spermatophyta</taxon>
        <taxon>Magnoliopsida</taxon>
        <taxon>eudicotyledons</taxon>
        <taxon>Gunneridae</taxon>
        <taxon>Pentapetalae</taxon>
        <taxon>rosids</taxon>
        <taxon>fabids</taxon>
        <taxon>Fabales</taxon>
        <taxon>Fabaceae</taxon>
        <taxon>Papilionoideae</taxon>
        <taxon>50 kb inversion clade</taxon>
        <taxon>NPAAA clade</taxon>
        <taxon>indigoferoid/millettioid clade</taxon>
        <taxon>Phaseoleae</taxon>
        <taxon>Mucuna</taxon>
    </lineage>
</organism>
<feature type="non-terminal residue" evidence="4">
    <location>
        <position position="385"/>
    </location>
</feature>
<dbReference type="Proteomes" id="UP000257109">
    <property type="component" value="Unassembled WGS sequence"/>
</dbReference>
<dbReference type="GO" id="GO:0004077">
    <property type="term" value="F:biotin--[biotin carboxyl-carrier protein] ligase activity"/>
    <property type="evidence" value="ECO:0007669"/>
    <property type="project" value="InterPro"/>
</dbReference>
<dbReference type="AlphaFoldDB" id="A0A371I676"/>
<dbReference type="PANTHER" id="PTHR12835:SF5">
    <property type="entry name" value="BIOTIN--PROTEIN LIGASE"/>
    <property type="match status" value="1"/>
</dbReference>
<evidence type="ECO:0000259" key="3">
    <source>
        <dbReference type="PROSITE" id="PS51733"/>
    </source>
</evidence>
<dbReference type="Gene3D" id="3.30.930.10">
    <property type="entry name" value="Bira Bifunctional Protein, Domain 2"/>
    <property type="match status" value="1"/>
</dbReference>
<keyword evidence="2 4" id="KW-0436">Ligase</keyword>
<comment type="similarity">
    <text evidence="1">Belongs to the biotin--protein ligase family.</text>
</comment>
<dbReference type="SUPFAM" id="SSF55681">
    <property type="entry name" value="Class II aaRS and biotin synthetases"/>
    <property type="match status" value="1"/>
</dbReference>
<accession>A0A371I676</accession>
<name>A0A371I676_MUCPR</name>
<protein>
    <submittedName>
        <fullName evidence="4">Biotin--protein ligase 1, chloroplastic</fullName>
    </submittedName>
</protein>
<dbReference type="Pfam" id="PF03099">
    <property type="entry name" value="BPL_LplA_LipB"/>
    <property type="match status" value="1"/>
</dbReference>
<proteinExistence type="inferred from homology"/>
<feature type="non-terminal residue" evidence="4">
    <location>
        <position position="1"/>
    </location>
</feature>
<dbReference type="STRING" id="157652.A0A371I676"/>
<dbReference type="InterPro" id="IPR045864">
    <property type="entry name" value="aa-tRNA-synth_II/BPL/LPL"/>
</dbReference>
<evidence type="ECO:0000313" key="5">
    <source>
        <dbReference type="Proteomes" id="UP000257109"/>
    </source>
</evidence>
<reference evidence="4" key="1">
    <citation type="submission" date="2018-05" db="EMBL/GenBank/DDBJ databases">
        <title>Draft genome of Mucuna pruriens seed.</title>
        <authorList>
            <person name="Nnadi N.E."/>
            <person name="Vos R."/>
            <person name="Hasami M.H."/>
            <person name="Devisetty U.K."/>
            <person name="Aguiy J.C."/>
        </authorList>
    </citation>
    <scope>NUCLEOTIDE SEQUENCE [LARGE SCALE GENOMIC DNA]</scope>
    <source>
        <strain evidence="4">JCA_2017</strain>
    </source>
</reference>
<comment type="caution">
    <text evidence="4">The sequence shown here is derived from an EMBL/GenBank/DDBJ whole genome shotgun (WGS) entry which is preliminary data.</text>
</comment>
<evidence type="ECO:0000256" key="1">
    <source>
        <dbReference type="ARBA" id="ARBA00009934"/>
    </source>
</evidence>
<dbReference type="OrthoDB" id="10250105at2759"/>
<dbReference type="PANTHER" id="PTHR12835">
    <property type="entry name" value="BIOTIN PROTEIN LIGASE"/>
    <property type="match status" value="1"/>
</dbReference>
<dbReference type="PROSITE" id="PS51733">
    <property type="entry name" value="BPL_LPL_CATALYTIC"/>
    <property type="match status" value="1"/>
</dbReference>
<evidence type="ECO:0000256" key="2">
    <source>
        <dbReference type="ARBA" id="ARBA00022598"/>
    </source>
</evidence>
<keyword evidence="5" id="KW-1185">Reference proteome</keyword>
<dbReference type="EMBL" id="QJKJ01000843">
    <property type="protein sequence ID" value="RDY10444.1"/>
    <property type="molecule type" value="Genomic_DNA"/>
</dbReference>